<reference evidence="2" key="1">
    <citation type="submission" date="2020-03" db="EMBL/GenBank/DDBJ databases">
        <authorList>
            <person name="Weist P."/>
        </authorList>
    </citation>
    <scope>NUCLEOTIDE SEQUENCE</scope>
</reference>
<dbReference type="Proteomes" id="UP001153269">
    <property type="component" value="Unassembled WGS sequence"/>
</dbReference>
<evidence type="ECO:0000313" key="2">
    <source>
        <dbReference type="EMBL" id="CAB1430463.1"/>
    </source>
</evidence>
<evidence type="ECO:0000256" key="1">
    <source>
        <dbReference type="SAM" id="MobiDB-lite"/>
    </source>
</evidence>
<protein>
    <submittedName>
        <fullName evidence="2">Uncharacterized protein</fullName>
    </submittedName>
</protein>
<accession>A0A9N7UEK0</accession>
<feature type="region of interest" description="Disordered" evidence="1">
    <location>
        <begin position="35"/>
        <end position="74"/>
    </location>
</feature>
<gene>
    <name evidence="2" type="ORF">PLEPLA_LOCUS18445</name>
</gene>
<organism evidence="2 3">
    <name type="scientific">Pleuronectes platessa</name>
    <name type="common">European plaice</name>
    <dbReference type="NCBI Taxonomy" id="8262"/>
    <lineage>
        <taxon>Eukaryota</taxon>
        <taxon>Metazoa</taxon>
        <taxon>Chordata</taxon>
        <taxon>Craniata</taxon>
        <taxon>Vertebrata</taxon>
        <taxon>Euteleostomi</taxon>
        <taxon>Actinopterygii</taxon>
        <taxon>Neopterygii</taxon>
        <taxon>Teleostei</taxon>
        <taxon>Neoteleostei</taxon>
        <taxon>Acanthomorphata</taxon>
        <taxon>Carangaria</taxon>
        <taxon>Pleuronectiformes</taxon>
        <taxon>Pleuronectoidei</taxon>
        <taxon>Pleuronectidae</taxon>
        <taxon>Pleuronectes</taxon>
    </lineage>
</organism>
<keyword evidence="3" id="KW-1185">Reference proteome</keyword>
<proteinExistence type="predicted"/>
<sequence length="113" mass="12610">MSLLVKQEPSLQNSRRSRDRALRISVAIVHRFFNTPQAGAQSEQGSELTSGSEQDAVSPRRPQPPPAHDLISTASCRGEEITQLQQEEEETSRRSSESSPADVFIGEFYGFYK</sequence>
<feature type="region of interest" description="Disordered" evidence="1">
    <location>
        <begin position="81"/>
        <end position="100"/>
    </location>
</feature>
<feature type="compositionally biased region" description="Polar residues" evidence="1">
    <location>
        <begin position="35"/>
        <end position="55"/>
    </location>
</feature>
<evidence type="ECO:0000313" key="3">
    <source>
        <dbReference type="Proteomes" id="UP001153269"/>
    </source>
</evidence>
<dbReference type="AlphaFoldDB" id="A0A9N7UEK0"/>
<dbReference type="EMBL" id="CADEAL010001233">
    <property type="protein sequence ID" value="CAB1430463.1"/>
    <property type="molecule type" value="Genomic_DNA"/>
</dbReference>
<name>A0A9N7UEK0_PLEPL</name>
<comment type="caution">
    <text evidence="2">The sequence shown here is derived from an EMBL/GenBank/DDBJ whole genome shotgun (WGS) entry which is preliminary data.</text>
</comment>